<evidence type="ECO:0000256" key="11">
    <source>
        <dbReference type="ARBA" id="ARBA00022741"/>
    </source>
</evidence>
<dbReference type="InterPro" id="IPR005467">
    <property type="entry name" value="His_kinase_dom"/>
</dbReference>
<keyword evidence="10" id="KW-0479">Metal-binding</keyword>
<dbReference type="SUPFAM" id="SSF55785">
    <property type="entry name" value="PYP-like sensor domain (PAS domain)"/>
    <property type="match status" value="1"/>
</dbReference>
<evidence type="ECO:0000256" key="14">
    <source>
        <dbReference type="ARBA" id="ARBA00023004"/>
    </source>
</evidence>
<dbReference type="PRINTS" id="PR00344">
    <property type="entry name" value="BCTRLSENSOR"/>
</dbReference>
<feature type="region of interest" description="Disordered" evidence="19">
    <location>
        <begin position="66"/>
        <end position="86"/>
    </location>
</feature>
<dbReference type="Pfam" id="PF02518">
    <property type="entry name" value="HATPase_c"/>
    <property type="match status" value="1"/>
</dbReference>
<protein>
    <recommendedName>
        <fullName evidence="5">Oxygen sensor histidine kinase NreB</fullName>
        <ecNumber evidence="4">2.7.13.3</ecNumber>
    </recommendedName>
    <alternativeName>
        <fullName evidence="18">Nitrogen regulation protein B</fullName>
    </alternativeName>
</protein>
<dbReference type="Pfam" id="PF08448">
    <property type="entry name" value="PAS_4"/>
    <property type="match status" value="1"/>
</dbReference>
<evidence type="ECO:0000313" key="21">
    <source>
        <dbReference type="EMBL" id="ACY14395.1"/>
    </source>
</evidence>
<dbReference type="SMART" id="SM00387">
    <property type="entry name" value="HATPase_c"/>
    <property type="match status" value="1"/>
</dbReference>
<evidence type="ECO:0000256" key="4">
    <source>
        <dbReference type="ARBA" id="ARBA00012438"/>
    </source>
</evidence>
<dbReference type="InterPro" id="IPR036890">
    <property type="entry name" value="HATPase_C_sf"/>
</dbReference>
<dbReference type="HOGENOM" id="CLU_535027_0_0_7"/>
<dbReference type="GO" id="GO:0005737">
    <property type="term" value="C:cytoplasm"/>
    <property type="evidence" value="ECO:0007669"/>
    <property type="project" value="UniProtKB-SubCell"/>
</dbReference>
<keyword evidence="11" id="KW-0547">Nucleotide-binding</keyword>
<dbReference type="Proteomes" id="UP000001880">
    <property type="component" value="Chromosome"/>
</dbReference>
<dbReference type="InterPro" id="IPR035965">
    <property type="entry name" value="PAS-like_dom_sf"/>
</dbReference>
<comment type="catalytic activity">
    <reaction evidence="1">
        <text>ATP + protein L-histidine = ADP + protein N-phospho-L-histidine.</text>
        <dbReference type="EC" id="2.7.13.3"/>
    </reaction>
</comment>
<keyword evidence="16" id="KW-0411">Iron-sulfur</keyword>
<dbReference type="GO" id="GO:0051539">
    <property type="term" value="F:4 iron, 4 sulfur cluster binding"/>
    <property type="evidence" value="ECO:0007669"/>
    <property type="project" value="UniProtKB-KW"/>
</dbReference>
<comment type="function">
    <text evidence="17">Member of the two-component regulatory system NreB/NreC involved in the control of dissimilatory nitrate/nitrite reduction in response to oxygen. NreB functions as a direct oxygen sensor histidine kinase which is autophosphorylated, in the absence of oxygen, probably at the conserved histidine residue, and transfers its phosphate group probably to a conserved aspartate residue of NreC. NreB/NreC activates the expression of the nitrate (narGHJI) and nitrite (nir) reductase operons, as well as the putative nitrate transporter gene narT.</text>
</comment>
<keyword evidence="8" id="KW-0597">Phosphoprotein</keyword>
<dbReference type="GO" id="GO:0005524">
    <property type="term" value="F:ATP binding"/>
    <property type="evidence" value="ECO:0007669"/>
    <property type="project" value="UniProtKB-KW"/>
</dbReference>
<evidence type="ECO:0000256" key="18">
    <source>
        <dbReference type="ARBA" id="ARBA00030800"/>
    </source>
</evidence>
<keyword evidence="13" id="KW-0067">ATP-binding</keyword>
<comment type="cofactor">
    <cofactor evidence="2">
        <name>[4Fe-4S] cluster</name>
        <dbReference type="ChEBI" id="CHEBI:49883"/>
    </cofactor>
</comment>
<dbReference type="KEGG" id="hoh:Hoch_1847"/>
<evidence type="ECO:0000256" key="5">
    <source>
        <dbReference type="ARBA" id="ARBA00017322"/>
    </source>
</evidence>
<evidence type="ECO:0000256" key="15">
    <source>
        <dbReference type="ARBA" id="ARBA00023012"/>
    </source>
</evidence>
<dbReference type="GO" id="GO:0046983">
    <property type="term" value="F:protein dimerization activity"/>
    <property type="evidence" value="ECO:0007669"/>
    <property type="project" value="InterPro"/>
</dbReference>
<dbReference type="InterPro" id="IPR013656">
    <property type="entry name" value="PAS_4"/>
</dbReference>
<dbReference type="Gene3D" id="3.30.565.10">
    <property type="entry name" value="Histidine kinase-like ATPase, C-terminal domain"/>
    <property type="match status" value="1"/>
</dbReference>
<organism evidence="21 22">
    <name type="scientific">Haliangium ochraceum (strain DSM 14365 / JCM 11303 / SMP-2)</name>
    <dbReference type="NCBI Taxonomy" id="502025"/>
    <lineage>
        <taxon>Bacteria</taxon>
        <taxon>Pseudomonadati</taxon>
        <taxon>Myxococcota</taxon>
        <taxon>Polyangia</taxon>
        <taxon>Haliangiales</taxon>
        <taxon>Kofleriaceae</taxon>
        <taxon>Haliangium</taxon>
    </lineage>
</organism>
<evidence type="ECO:0000256" key="16">
    <source>
        <dbReference type="ARBA" id="ARBA00023014"/>
    </source>
</evidence>
<reference evidence="21 22" key="1">
    <citation type="journal article" date="2010" name="Stand. Genomic Sci.">
        <title>Complete genome sequence of Haliangium ochraceum type strain (SMP-2).</title>
        <authorList>
            <consortium name="US DOE Joint Genome Institute (JGI-PGF)"/>
            <person name="Ivanova N."/>
            <person name="Daum C."/>
            <person name="Lang E."/>
            <person name="Abt B."/>
            <person name="Kopitz M."/>
            <person name="Saunders E."/>
            <person name="Lapidus A."/>
            <person name="Lucas S."/>
            <person name="Glavina Del Rio T."/>
            <person name="Nolan M."/>
            <person name="Tice H."/>
            <person name="Copeland A."/>
            <person name="Cheng J.F."/>
            <person name="Chen F."/>
            <person name="Bruce D."/>
            <person name="Goodwin L."/>
            <person name="Pitluck S."/>
            <person name="Mavromatis K."/>
            <person name="Pati A."/>
            <person name="Mikhailova N."/>
            <person name="Chen A."/>
            <person name="Palaniappan K."/>
            <person name="Land M."/>
            <person name="Hauser L."/>
            <person name="Chang Y.J."/>
            <person name="Jeffries C.D."/>
            <person name="Detter J.C."/>
            <person name="Brettin T."/>
            <person name="Rohde M."/>
            <person name="Goker M."/>
            <person name="Bristow J."/>
            <person name="Markowitz V."/>
            <person name="Eisen J.A."/>
            <person name="Hugenholtz P."/>
            <person name="Kyrpides N.C."/>
            <person name="Klenk H.P."/>
        </authorList>
    </citation>
    <scope>NUCLEOTIDE SEQUENCE [LARGE SCALE GENOMIC DNA]</scope>
    <source>
        <strain evidence="22">DSM 14365 / CIP 107738 / JCM 11303 / AJ 13395 / SMP-2</strain>
    </source>
</reference>
<feature type="domain" description="Histidine kinase" evidence="20">
    <location>
        <begin position="403"/>
        <end position="492"/>
    </location>
</feature>
<keyword evidence="9 21" id="KW-0808">Transferase</keyword>
<dbReference type="PROSITE" id="PS50109">
    <property type="entry name" value="HIS_KIN"/>
    <property type="match status" value="1"/>
</dbReference>
<evidence type="ECO:0000256" key="7">
    <source>
        <dbReference type="ARBA" id="ARBA00022490"/>
    </source>
</evidence>
<gene>
    <name evidence="21" type="ordered locus">Hoch_1847</name>
</gene>
<keyword evidence="22" id="KW-1185">Reference proteome</keyword>
<keyword evidence="15" id="KW-0902">Two-component regulatory system</keyword>
<evidence type="ECO:0000256" key="1">
    <source>
        <dbReference type="ARBA" id="ARBA00000085"/>
    </source>
</evidence>
<dbReference type="PANTHER" id="PTHR24421:SF10">
    <property type="entry name" value="NITRATE_NITRITE SENSOR PROTEIN NARQ"/>
    <property type="match status" value="1"/>
</dbReference>
<dbReference type="InterPro" id="IPR003594">
    <property type="entry name" value="HATPase_dom"/>
</dbReference>
<dbReference type="EC" id="2.7.13.3" evidence="4"/>
<evidence type="ECO:0000256" key="17">
    <source>
        <dbReference type="ARBA" id="ARBA00024827"/>
    </source>
</evidence>
<evidence type="ECO:0000256" key="19">
    <source>
        <dbReference type="SAM" id="MobiDB-lite"/>
    </source>
</evidence>
<comment type="subcellular location">
    <subcellularLocation>
        <location evidence="3">Cytoplasm</location>
    </subcellularLocation>
</comment>
<dbReference type="InterPro" id="IPR004358">
    <property type="entry name" value="Sig_transdc_His_kin-like_C"/>
</dbReference>
<dbReference type="CDD" id="cd16917">
    <property type="entry name" value="HATPase_UhpB-NarQ-NarX-like"/>
    <property type="match status" value="1"/>
</dbReference>
<dbReference type="PANTHER" id="PTHR24421">
    <property type="entry name" value="NITRATE/NITRITE SENSOR PROTEIN NARX-RELATED"/>
    <property type="match status" value="1"/>
</dbReference>
<keyword evidence="7" id="KW-0963">Cytoplasm</keyword>
<dbReference type="GO" id="GO:0016020">
    <property type="term" value="C:membrane"/>
    <property type="evidence" value="ECO:0007669"/>
    <property type="project" value="InterPro"/>
</dbReference>
<dbReference type="GO" id="GO:0000155">
    <property type="term" value="F:phosphorelay sensor kinase activity"/>
    <property type="evidence" value="ECO:0007669"/>
    <property type="project" value="InterPro"/>
</dbReference>
<evidence type="ECO:0000313" key="22">
    <source>
        <dbReference type="Proteomes" id="UP000001880"/>
    </source>
</evidence>
<evidence type="ECO:0000259" key="20">
    <source>
        <dbReference type="PROSITE" id="PS50109"/>
    </source>
</evidence>
<dbReference type="SUPFAM" id="SSF55874">
    <property type="entry name" value="ATPase domain of HSP90 chaperone/DNA topoisomerase II/histidine kinase"/>
    <property type="match status" value="1"/>
</dbReference>
<dbReference type="OrthoDB" id="6231at2"/>
<evidence type="ECO:0000256" key="3">
    <source>
        <dbReference type="ARBA" id="ARBA00004496"/>
    </source>
</evidence>
<evidence type="ECO:0000256" key="9">
    <source>
        <dbReference type="ARBA" id="ARBA00022679"/>
    </source>
</evidence>
<evidence type="ECO:0000256" key="10">
    <source>
        <dbReference type="ARBA" id="ARBA00022723"/>
    </source>
</evidence>
<dbReference type="Gene3D" id="3.30.450.20">
    <property type="entry name" value="PAS domain"/>
    <property type="match status" value="1"/>
</dbReference>
<evidence type="ECO:0000256" key="8">
    <source>
        <dbReference type="ARBA" id="ARBA00022553"/>
    </source>
</evidence>
<dbReference type="AlphaFoldDB" id="D0LYS5"/>
<evidence type="ECO:0000256" key="6">
    <source>
        <dbReference type="ARBA" id="ARBA00022485"/>
    </source>
</evidence>
<evidence type="ECO:0000256" key="12">
    <source>
        <dbReference type="ARBA" id="ARBA00022777"/>
    </source>
</evidence>
<dbReference type="RefSeq" id="WP_012827003.1">
    <property type="nucleotide sequence ID" value="NC_013440.1"/>
</dbReference>
<proteinExistence type="predicted"/>
<dbReference type="eggNOG" id="COG4585">
    <property type="taxonomic scope" value="Bacteria"/>
</dbReference>
<sequence length="509" mass="55841">MRLLLLDIDSEVEQLITELTRQQEQALGYGVARDVEDARSKVLASECDTLLLSASALAALAAECPDERPHSHPHSQSACHAAGSLSRDSGRAHAPGASLLDICRRQGTLLLLVIADLDELRSLEGRLHDAVDDFIIAPYDPAQISARIDLLRRRRRVDSLRRALLRTSPDQIFQLGRDGSFLDYQLPDATRLCVAATSLRGARLCEVLPADTATRCHQVLTEALEAQQPRYFEFSLDGDSATHHFEARLAPCGPDEVLALIRDVTERKQADDKIRAAVLAKQAFASRILGAQEAERQHLSRELHDSIGQLLLVHRLEAEWLANQLEPGPERDATEHLCTGLDETLHLVRTLAMDLRPPAIDDLGIESALETLCVDLGRRAGVRCEFENSVALPGLRTEIGVTLYRIAQEALANAARHSGCRTIRVVLAQHDSTLELSVSDDGVGIAPERLADDASFGLISMRERAELIGGHVSIRSSPKHGTHIRVAIPHTQFRTARLNTLAVTNEGEP</sequence>
<dbReference type="InterPro" id="IPR050482">
    <property type="entry name" value="Sensor_HK_TwoCompSys"/>
</dbReference>
<dbReference type="Pfam" id="PF07730">
    <property type="entry name" value="HisKA_3"/>
    <property type="match status" value="1"/>
</dbReference>
<keyword evidence="6" id="KW-0004">4Fe-4S</keyword>
<dbReference type="GO" id="GO:0046872">
    <property type="term" value="F:metal ion binding"/>
    <property type="evidence" value="ECO:0007669"/>
    <property type="project" value="UniProtKB-KW"/>
</dbReference>
<accession>D0LYS5</accession>
<dbReference type="EMBL" id="CP001804">
    <property type="protein sequence ID" value="ACY14395.1"/>
    <property type="molecule type" value="Genomic_DNA"/>
</dbReference>
<dbReference type="STRING" id="502025.Hoch_1847"/>
<keyword evidence="14" id="KW-0408">Iron</keyword>
<keyword evidence="12 21" id="KW-0418">Kinase</keyword>
<name>D0LYS5_HALO1</name>
<dbReference type="InterPro" id="IPR011712">
    <property type="entry name" value="Sig_transdc_His_kin_sub3_dim/P"/>
</dbReference>
<dbReference type="Gene3D" id="1.20.5.1930">
    <property type="match status" value="1"/>
</dbReference>
<evidence type="ECO:0000256" key="13">
    <source>
        <dbReference type="ARBA" id="ARBA00022840"/>
    </source>
</evidence>
<evidence type="ECO:0000256" key="2">
    <source>
        <dbReference type="ARBA" id="ARBA00001966"/>
    </source>
</evidence>